<name>A0ABW9J4N9_9SPHI</name>
<evidence type="ECO:0000256" key="2">
    <source>
        <dbReference type="ARBA" id="ARBA00008424"/>
    </source>
</evidence>
<proteinExistence type="inferred from homology"/>
<comment type="similarity">
    <text evidence="2">Belongs to the histone H1/H5 family. HCT subfamily.</text>
</comment>
<keyword evidence="4" id="KW-1185">Reference proteome</keyword>
<sequence>MKKFAEVKALVAALEADVDKFYNKSNSAAGTRVRKGMQDLKNLAQSIRLEVQETKNKA</sequence>
<evidence type="ECO:0000313" key="4">
    <source>
        <dbReference type="Proteomes" id="UP001517247"/>
    </source>
</evidence>
<dbReference type="InterPro" id="IPR010886">
    <property type="entry name" value="Hc1"/>
</dbReference>
<organism evidence="3 4">
    <name type="scientific">Pedobacter ureilyticus</name>
    <dbReference type="NCBI Taxonomy" id="1393051"/>
    <lineage>
        <taxon>Bacteria</taxon>
        <taxon>Pseudomonadati</taxon>
        <taxon>Bacteroidota</taxon>
        <taxon>Sphingobacteriia</taxon>
        <taxon>Sphingobacteriales</taxon>
        <taxon>Sphingobacteriaceae</taxon>
        <taxon>Pedobacter</taxon>
    </lineage>
</organism>
<protein>
    <submittedName>
        <fullName evidence="3">Histone H1</fullName>
    </submittedName>
</protein>
<dbReference type="EMBL" id="SSHJ02000001">
    <property type="protein sequence ID" value="MFN0254753.1"/>
    <property type="molecule type" value="Genomic_DNA"/>
</dbReference>
<evidence type="ECO:0000256" key="1">
    <source>
        <dbReference type="ARBA" id="ARBA00002333"/>
    </source>
</evidence>
<gene>
    <name evidence="3" type="ORF">E6A44_004170</name>
</gene>
<evidence type="ECO:0000313" key="3">
    <source>
        <dbReference type="EMBL" id="MFN0254753.1"/>
    </source>
</evidence>
<dbReference type="Pfam" id="PF07432">
    <property type="entry name" value="Hc1"/>
    <property type="match status" value="1"/>
</dbReference>
<accession>A0ABW9J4N9</accession>
<reference evidence="3 4" key="1">
    <citation type="submission" date="2024-12" db="EMBL/GenBank/DDBJ databases">
        <authorList>
            <person name="Hu S."/>
        </authorList>
    </citation>
    <scope>NUCLEOTIDE SEQUENCE [LARGE SCALE GENOMIC DNA]</scope>
    <source>
        <strain evidence="3 4">THG-T11</strain>
    </source>
</reference>
<dbReference type="RefSeq" id="WP_113637836.1">
    <property type="nucleotide sequence ID" value="NZ_SSHJ02000001.1"/>
</dbReference>
<comment type="caution">
    <text evidence="3">The sequence shown here is derived from an EMBL/GenBank/DDBJ whole genome shotgun (WGS) entry which is preliminary data.</text>
</comment>
<dbReference type="Proteomes" id="UP001517247">
    <property type="component" value="Unassembled WGS sequence"/>
</dbReference>
<comment type="function">
    <text evidence="1">Might have a role analogous to that of eukaryotic histone proteins.</text>
</comment>